<dbReference type="OrthoDB" id="332047at2759"/>
<feature type="compositionally biased region" description="Gly residues" evidence="1">
    <location>
        <begin position="1"/>
        <end position="13"/>
    </location>
</feature>
<feature type="region of interest" description="Disordered" evidence="1">
    <location>
        <begin position="614"/>
        <end position="672"/>
    </location>
</feature>
<feature type="region of interest" description="Disordered" evidence="1">
    <location>
        <begin position="388"/>
        <end position="522"/>
    </location>
</feature>
<organism evidence="2 3">
    <name type="scientific">Toxoplasma gondii GAB2-2007-GAL-DOM2</name>
    <dbReference type="NCBI Taxonomy" id="1130820"/>
    <lineage>
        <taxon>Eukaryota</taxon>
        <taxon>Sar</taxon>
        <taxon>Alveolata</taxon>
        <taxon>Apicomplexa</taxon>
        <taxon>Conoidasida</taxon>
        <taxon>Coccidia</taxon>
        <taxon>Eucoccidiorida</taxon>
        <taxon>Eimeriorina</taxon>
        <taxon>Sarcocystidae</taxon>
        <taxon>Toxoplasma</taxon>
    </lineage>
</organism>
<feature type="compositionally biased region" description="Polar residues" evidence="1">
    <location>
        <begin position="16"/>
        <end position="26"/>
    </location>
</feature>
<feature type="compositionally biased region" description="Low complexity" evidence="1">
    <location>
        <begin position="125"/>
        <end position="135"/>
    </location>
</feature>
<dbReference type="VEuPathDB" id="ToxoDB:TGDOM2_225870"/>
<feature type="compositionally biased region" description="Low complexity" evidence="1">
    <location>
        <begin position="943"/>
        <end position="956"/>
    </location>
</feature>
<feature type="compositionally biased region" description="Basic and acidic residues" evidence="1">
    <location>
        <begin position="180"/>
        <end position="196"/>
    </location>
</feature>
<evidence type="ECO:0000313" key="2">
    <source>
        <dbReference type="EMBL" id="KFG45429.1"/>
    </source>
</evidence>
<evidence type="ECO:0000313" key="3">
    <source>
        <dbReference type="Proteomes" id="UP000028837"/>
    </source>
</evidence>
<feature type="compositionally biased region" description="Polar residues" evidence="1">
    <location>
        <begin position="1022"/>
        <end position="1037"/>
    </location>
</feature>
<dbReference type="Proteomes" id="UP000028837">
    <property type="component" value="Unassembled WGS sequence"/>
</dbReference>
<feature type="compositionally biased region" description="Basic and acidic residues" evidence="1">
    <location>
        <begin position="997"/>
        <end position="1021"/>
    </location>
</feature>
<feature type="compositionally biased region" description="Low complexity" evidence="1">
    <location>
        <begin position="1522"/>
        <end position="1534"/>
    </location>
</feature>
<feature type="compositionally biased region" description="Basic residues" evidence="1">
    <location>
        <begin position="853"/>
        <end position="862"/>
    </location>
</feature>
<gene>
    <name evidence="2" type="ORF">TGDOM2_225870</name>
</gene>
<dbReference type="EMBL" id="AHZU02000355">
    <property type="protein sequence ID" value="KFG45429.1"/>
    <property type="molecule type" value="Genomic_DNA"/>
</dbReference>
<feature type="compositionally biased region" description="Polar residues" evidence="1">
    <location>
        <begin position="1361"/>
        <end position="1380"/>
    </location>
</feature>
<feature type="compositionally biased region" description="Low complexity" evidence="1">
    <location>
        <begin position="1287"/>
        <end position="1304"/>
    </location>
</feature>
<sequence length="1579" mass="161120">MTFAGTGVGGLGVGTSAPQRGTQGASSHIPFSDFVSCNSVSSCVAVPGCSRKGRFSEKPSEPVRLIQRSGASSPQSEDVFGRFCSVSTTTESLLSGGCRGRGGHSVLNNGFFTSTGSPSEVDWLSRGGSSSSHSGPECVQEGPDSEEEISVQGKRVGGDKSVFPFPECFSVEHVFRVEDREGGSQVGKHGDSRGPHPEAAADDISCASTAVDLQRDPVGNTVDSQSDTSPAFIWDTSSRSKSFFFVTTTSVPPGTTCAAADLQSRTGARALSNSSDTGVLLPQENFCDQEIPQYPSSFSIPVSPPFAASAHLVSSDERRHLLSLLRRRYRADLPRSKALLSEHLGRLNISNLSSSSATELWMVARLLNCEQEASQLLGASCGAASLNPGGRDCLAEDGSPGRGTMDAMKTAEVPVEREASGGPLEMRTDQDAAPTAAQTPQFDPALNRDSHPYPVGSSPSHVAPGMCHGASSGSRNPGNVADRRADEGQSVWAWSDSSCPTGTASSSSSHTSPHAPHAHSASDAALGCAQVPLPEPRATEILADVAYGSPPAPALVPSPPLQPADRFNYSPGQPTQQVPLDSQWWMEGDRESHHSVPTPYPPGDNSGHPNISFMRRGPQPESLGSEPSGFRTAPRGSEIGASDAKGHLESGSPALVMLPPVGGPAGPGSRDSVHPGFAVTPRLPGVNFGGTMHHQGPHSSGILIHTPPHGPMGYPNPVASRAPGDHQQVLQLPDTVGGPANLPGLSGGVAGACPAPGAFLQSSPMGPQHHGGMMPSGMPSPYCMSSPMGARPSSPLPNMVAMGSVMGPPGSQASPGSRPAVVEPNRMVPSGMGMAPGAGGADDSPGGAAAKGSPRRSRKKPSPRPVDGSFGNPSSPGGVAVAGGNPPLPGRPPAPQHPKRSRKRGSAANAEGGADPQPRQPRPWQHTARCKKSGRFCTREEAAQAAAEAAAAAAEGSGEGGEKSGEAAKKSGSDNAPSAQGGASGNGPPKSGTGSDGSKESSDRFAEDGSRPSGGKLDDTAPKQSGTAPQAGSTSRVTGGKSRSANGSGAGAGNEGSTDANDGAAKTTGADNYVETASASGEKEEQPESKTASTPRKRRRIRKDAEAKNKGVSADRTGTAGEAPRSPVQSTETAQPFSGCGMKPEDSGQFRIAPGVPTEGVCPQGVSWGVQQQAPAYSVASRDPGACLPYAAAPCHASASVRYGMAVATRPQYSSYPYMSSVYPGPGVERSAGDLQIECDAATPASPATGAAPPCQAPLSSGSPYGSLPYDLDHTGQPLAGNPLRPAAPTGSGSVPPGSSTPWSAQSHQAYGASPGCHGMPQARQMGECGVENGAYVGQGVPPHSQGMPISGGFELPYPQMGSSWGSTGNVPNQVYPSSSRPEEGEDASGQGQHVGHSEFSPVKPEMCSSLYPPTHLMQDWRPFHGDVLGSQPGRGSAALGPSAPNLSSASPGGDSRDCLMQMPGSRGAPGAQNPPTCHLQAQHIAGEHADSASPALRSNQTGGWVLTARGCEGGDSGRGPESASSTTETGSASRAVIMGLGTEDGEDDPARERQDEDGGLFQRSVPLSPLLSGYHPLL</sequence>
<feature type="region of interest" description="Disordered" evidence="1">
    <location>
        <begin position="1"/>
        <end position="26"/>
    </location>
</feature>
<feature type="compositionally biased region" description="Low complexity" evidence="1">
    <location>
        <begin position="495"/>
        <end position="522"/>
    </location>
</feature>
<feature type="region of interest" description="Disordered" evidence="1">
    <location>
        <begin position="1361"/>
        <end position="1402"/>
    </location>
</feature>
<feature type="compositionally biased region" description="Polar residues" evidence="1">
    <location>
        <begin position="1127"/>
        <end position="1136"/>
    </location>
</feature>
<evidence type="ECO:0000256" key="1">
    <source>
        <dbReference type="SAM" id="MobiDB-lite"/>
    </source>
</evidence>
<feature type="compositionally biased region" description="Pro residues" evidence="1">
    <location>
        <begin position="886"/>
        <end position="896"/>
    </location>
</feature>
<feature type="region of interest" description="Disordered" evidence="1">
    <location>
        <begin position="53"/>
        <end position="78"/>
    </location>
</feature>
<feature type="compositionally biased region" description="Low complexity" evidence="1">
    <location>
        <begin position="873"/>
        <end position="885"/>
    </location>
</feature>
<reference evidence="2 3" key="1">
    <citation type="submission" date="2014-02" db="EMBL/GenBank/DDBJ databases">
        <authorList>
            <person name="Sibley D."/>
            <person name="Venepally P."/>
            <person name="Karamycheva S."/>
            <person name="Hadjithomas M."/>
            <person name="Khan A."/>
            <person name="Brunk B."/>
            <person name="Roos D."/>
            <person name="Caler E."/>
            <person name="Lorenzi H."/>
        </authorList>
    </citation>
    <scope>NUCLEOTIDE SEQUENCE [LARGE SCALE GENOMIC DNA]</scope>
    <source>
        <strain evidence="2 3">GAB2-2007-GAL-DOM2</strain>
    </source>
</reference>
<comment type="caution">
    <text evidence="2">The sequence shown here is derived from an EMBL/GenBank/DDBJ whole genome shotgun (WGS) entry which is preliminary data.</text>
</comment>
<feature type="region of interest" description="Disordered" evidence="1">
    <location>
        <begin position="802"/>
        <end position="1146"/>
    </location>
</feature>
<feature type="compositionally biased region" description="Low complexity" evidence="1">
    <location>
        <begin position="841"/>
        <end position="852"/>
    </location>
</feature>
<feature type="region of interest" description="Disordered" evidence="1">
    <location>
        <begin position="180"/>
        <end position="200"/>
    </location>
</feature>
<accession>A0A086KM11</accession>
<protein>
    <submittedName>
        <fullName evidence="2">Uncharacterized protein</fullName>
    </submittedName>
</protein>
<feature type="compositionally biased region" description="Basic and acidic residues" evidence="1">
    <location>
        <begin position="960"/>
        <end position="972"/>
    </location>
</feature>
<proteinExistence type="predicted"/>
<name>A0A086KM11_TOXGO</name>
<feature type="region of interest" description="Disordered" evidence="1">
    <location>
        <begin position="1507"/>
        <end position="1579"/>
    </location>
</feature>
<feature type="compositionally biased region" description="Low complexity" evidence="1">
    <location>
        <begin position="431"/>
        <end position="445"/>
    </location>
</feature>
<feature type="region of interest" description="Disordered" evidence="1">
    <location>
        <begin position="1263"/>
        <end position="1319"/>
    </location>
</feature>
<feature type="region of interest" description="Disordered" evidence="1">
    <location>
        <begin position="118"/>
        <end position="146"/>
    </location>
</feature>
<feature type="region of interest" description="Disordered" evidence="1">
    <location>
        <begin position="1425"/>
        <end position="1478"/>
    </location>
</feature>